<dbReference type="InterPro" id="IPR028564">
    <property type="entry name" value="MT_TRM10-typ"/>
</dbReference>
<comment type="caution">
    <text evidence="13">The sequence shown here is derived from an EMBL/GenBank/DDBJ whole genome shotgun (WGS) entry which is preliminary data.</text>
</comment>
<evidence type="ECO:0000256" key="9">
    <source>
        <dbReference type="ARBA" id="ARBA00029803"/>
    </source>
</evidence>
<keyword evidence="8" id="KW-0496">Mitochondrion</keyword>
<evidence type="ECO:0000256" key="5">
    <source>
        <dbReference type="ARBA" id="ARBA00022694"/>
    </source>
</evidence>
<gene>
    <name evidence="13" type="primary">TRMT10C_2</name>
    <name evidence="13" type="ORF">SK128_019853</name>
</gene>
<organism evidence="13 14">
    <name type="scientific">Halocaridina rubra</name>
    <name type="common">Hawaiian red shrimp</name>
    <dbReference type="NCBI Taxonomy" id="373956"/>
    <lineage>
        <taxon>Eukaryota</taxon>
        <taxon>Metazoa</taxon>
        <taxon>Ecdysozoa</taxon>
        <taxon>Arthropoda</taxon>
        <taxon>Crustacea</taxon>
        <taxon>Multicrustacea</taxon>
        <taxon>Malacostraca</taxon>
        <taxon>Eumalacostraca</taxon>
        <taxon>Eucarida</taxon>
        <taxon>Decapoda</taxon>
        <taxon>Pleocyemata</taxon>
        <taxon>Caridea</taxon>
        <taxon>Atyoidea</taxon>
        <taxon>Atyidae</taxon>
        <taxon>Halocaridina</taxon>
    </lineage>
</organism>
<keyword evidence="2 13" id="KW-0489">Methyltransferase</keyword>
<proteinExistence type="predicted"/>
<dbReference type="GO" id="GO:0032259">
    <property type="term" value="P:methylation"/>
    <property type="evidence" value="ECO:0007669"/>
    <property type="project" value="UniProtKB-KW"/>
</dbReference>
<evidence type="ECO:0000256" key="8">
    <source>
        <dbReference type="ARBA" id="ARBA00023128"/>
    </source>
</evidence>
<evidence type="ECO:0000313" key="13">
    <source>
        <dbReference type="EMBL" id="KAK7078379.1"/>
    </source>
</evidence>
<feature type="domain" description="SAM-dependent MTase TRM10-type" evidence="12">
    <location>
        <begin position="361"/>
        <end position="554"/>
    </location>
</feature>
<dbReference type="InterPro" id="IPR007356">
    <property type="entry name" value="tRNA_m1G_MeTrfase_euk"/>
</dbReference>
<keyword evidence="5" id="KW-0819">tRNA processing</keyword>
<evidence type="ECO:0000259" key="12">
    <source>
        <dbReference type="PROSITE" id="PS51675"/>
    </source>
</evidence>
<dbReference type="PANTHER" id="PTHR13563:SF5">
    <property type="entry name" value="TRNA METHYLTRANSFERASE 10 HOMOLOG C"/>
    <property type="match status" value="1"/>
</dbReference>
<dbReference type="GO" id="GO:0005739">
    <property type="term" value="C:mitochondrion"/>
    <property type="evidence" value="ECO:0007669"/>
    <property type="project" value="UniProtKB-SubCell"/>
</dbReference>
<dbReference type="InterPro" id="IPR025812">
    <property type="entry name" value="Trm10_C_MTase_dom"/>
</dbReference>
<dbReference type="Gene3D" id="3.40.1280.30">
    <property type="match status" value="1"/>
</dbReference>
<dbReference type="GO" id="GO:0097745">
    <property type="term" value="P:mitochondrial tRNA 5'-end processing"/>
    <property type="evidence" value="ECO:0007669"/>
    <property type="project" value="TreeGrafter"/>
</dbReference>
<feature type="region of interest" description="Disordered" evidence="11">
    <location>
        <begin position="553"/>
        <end position="584"/>
    </location>
</feature>
<sequence>MWLFDKYFQTSNEGYANIKKLENKTFPYQLLTGVLFSNTLWSLVNKRLTYLAWHSETIKEQKKKKKTNRCKGLPSNRLSTHTTITNLDVTVVLHLMSSVMLIYTKYPEFISGTSTSVFRCLFHRSYRTLSNKNSSTASYNFSHFRPSFYMSQRQDSSSSWIGLSFRNLTPCLKAYYCTQTKHIKQVDAKSITETKDSPDSSEEMASSKLQIRMDRNMSVEHIETPHSNDQSNVSQKELLFDDSDSSEPIDTRSLIELEIELLRQEGYGIPDHISPSHWEELLSKNSRKGRKKYLRFLFLNQMKSENDKKKKELKRLKREAELQNIDISANRYESEDGHIKYGLWCNTIFMRILDTSMNQYYHGRLFNAMMYGQPLVFDLGYDTHMTSKERQGCANQLMGAFASNRVHEDPFYLHFCNANRDSDLVKRLERFTPTLYNLEFPLTVTPSSYLDCFPKEKLVYLTPHCREEMKRYDHDAIYIIGGLVDLGDSEPLSLAKAKREGIKMQKFPLDRYLDWGIGGKSLTLNQTLEILLDMKNTDDWTYSLRHIPRRKLKQTEGSQERLKNHIRKSLKTNQDGRKRHSTSMSNFRIRSLYHE</sequence>
<keyword evidence="6" id="KW-0809">Transit peptide</keyword>
<dbReference type="GO" id="GO:0008168">
    <property type="term" value="F:methyltransferase activity"/>
    <property type="evidence" value="ECO:0007669"/>
    <property type="project" value="UniProtKB-KW"/>
</dbReference>
<dbReference type="GO" id="GO:0000049">
    <property type="term" value="F:tRNA binding"/>
    <property type="evidence" value="ECO:0007669"/>
    <property type="project" value="TreeGrafter"/>
</dbReference>
<dbReference type="PANTHER" id="PTHR13563">
    <property type="entry name" value="TRNA (GUANINE-9-) METHYLTRANSFERASE"/>
    <property type="match status" value="1"/>
</dbReference>
<evidence type="ECO:0000256" key="6">
    <source>
        <dbReference type="ARBA" id="ARBA00022946"/>
    </source>
</evidence>
<dbReference type="CDD" id="cd18102">
    <property type="entry name" value="Trm10_MRRP1"/>
    <property type="match status" value="1"/>
</dbReference>
<evidence type="ECO:0000313" key="14">
    <source>
        <dbReference type="Proteomes" id="UP001381693"/>
    </source>
</evidence>
<dbReference type="EMBL" id="JAXCGZ010007863">
    <property type="protein sequence ID" value="KAK7078379.1"/>
    <property type="molecule type" value="Genomic_DNA"/>
</dbReference>
<dbReference type="AlphaFoldDB" id="A0AAN8XHH9"/>
<evidence type="ECO:0000256" key="7">
    <source>
        <dbReference type="ARBA" id="ARBA00023054"/>
    </source>
</evidence>
<name>A0AAN8XHH9_HALRR</name>
<dbReference type="InterPro" id="IPR038459">
    <property type="entry name" value="MT_TRM10-typ_sf"/>
</dbReference>
<dbReference type="GO" id="GO:0005654">
    <property type="term" value="C:nucleoplasm"/>
    <property type="evidence" value="ECO:0007669"/>
    <property type="project" value="TreeGrafter"/>
</dbReference>
<dbReference type="GO" id="GO:0070131">
    <property type="term" value="P:positive regulation of mitochondrial translation"/>
    <property type="evidence" value="ECO:0007669"/>
    <property type="project" value="TreeGrafter"/>
</dbReference>
<dbReference type="Proteomes" id="UP001381693">
    <property type="component" value="Unassembled WGS sequence"/>
</dbReference>
<keyword evidence="3 13" id="KW-0808">Transferase</keyword>
<keyword evidence="7 10" id="KW-0175">Coiled coil</keyword>
<dbReference type="PROSITE" id="PS51675">
    <property type="entry name" value="SAM_MT_TRM10"/>
    <property type="match status" value="1"/>
</dbReference>
<comment type="subcellular location">
    <subcellularLocation>
        <location evidence="1">Mitochondrion</location>
    </subcellularLocation>
</comment>
<evidence type="ECO:0000256" key="3">
    <source>
        <dbReference type="ARBA" id="ARBA00022679"/>
    </source>
</evidence>
<protein>
    <recommendedName>
        <fullName evidence="9">RNA (guanine-9-)-methyltransferase domain-containing protein 1</fullName>
    </recommendedName>
</protein>
<evidence type="ECO:0000256" key="2">
    <source>
        <dbReference type="ARBA" id="ARBA00022603"/>
    </source>
</evidence>
<reference evidence="13 14" key="1">
    <citation type="submission" date="2023-11" db="EMBL/GenBank/DDBJ databases">
        <title>Halocaridina rubra genome assembly.</title>
        <authorList>
            <person name="Smith C."/>
        </authorList>
    </citation>
    <scope>NUCLEOTIDE SEQUENCE [LARGE SCALE GENOMIC DNA]</scope>
    <source>
        <strain evidence="13">EP-1</strain>
        <tissue evidence="13">Whole</tissue>
    </source>
</reference>
<evidence type="ECO:0000256" key="1">
    <source>
        <dbReference type="ARBA" id="ARBA00004173"/>
    </source>
</evidence>
<evidence type="ECO:0000256" key="10">
    <source>
        <dbReference type="SAM" id="Coils"/>
    </source>
</evidence>
<keyword evidence="14" id="KW-1185">Reference proteome</keyword>
<keyword evidence="4" id="KW-0949">S-adenosyl-L-methionine</keyword>
<evidence type="ECO:0000256" key="11">
    <source>
        <dbReference type="SAM" id="MobiDB-lite"/>
    </source>
</evidence>
<evidence type="ECO:0000256" key="4">
    <source>
        <dbReference type="ARBA" id="ARBA00022691"/>
    </source>
</evidence>
<feature type="coiled-coil region" evidence="10">
    <location>
        <begin position="299"/>
        <end position="330"/>
    </location>
</feature>
<accession>A0AAN8XHH9</accession>